<sequence length="63" mass="6576">MFGVVFFGTPHRGGNGAGAGVAAAFVARAILGSVSKTFPEALTQGSSFRAWITEEFSQLLEDL</sequence>
<evidence type="ECO:0000313" key="2">
    <source>
        <dbReference type="Proteomes" id="UP000245910"/>
    </source>
</evidence>
<accession>A0A2L2T4Y7</accession>
<dbReference type="Proteomes" id="UP000245910">
    <property type="component" value="Chromosome II"/>
</dbReference>
<reference evidence="2" key="1">
    <citation type="submission" date="2014-10" db="EMBL/GenBank/DDBJ databases">
        <authorList>
            <person name="King R."/>
        </authorList>
    </citation>
    <scope>NUCLEOTIDE SEQUENCE [LARGE SCALE GENOMIC DNA]</scope>
    <source>
        <strain evidence="2">A3/5</strain>
    </source>
</reference>
<proteinExistence type="predicted"/>
<organism evidence="1 2">
    <name type="scientific">Fusarium venenatum</name>
    <dbReference type="NCBI Taxonomy" id="56646"/>
    <lineage>
        <taxon>Eukaryota</taxon>
        <taxon>Fungi</taxon>
        <taxon>Dikarya</taxon>
        <taxon>Ascomycota</taxon>
        <taxon>Pezizomycotina</taxon>
        <taxon>Sordariomycetes</taxon>
        <taxon>Hypocreomycetidae</taxon>
        <taxon>Hypocreales</taxon>
        <taxon>Nectriaceae</taxon>
        <taxon>Fusarium</taxon>
    </lineage>
</organism>
<name>A0A2L2T4Y7_9HYPO</name>
<dbReference type="AlphaFoldDB" id="A0A2L2T4Y7"/>
<keyword evidence="2" id="KW-1185">Reference proteome</keyword>
<evidence type="ECO:0000313" key="1">
    <source>
        <dbReference type="EMBL" id="CEI60031.1"/>
    </source>
</evidence>
<protein>
    <submittedName>
        <fullName evidence="1">Uncharacterized protein</fullName>
    </submittedName>
</protein>
<dbReference type="EMBL" id="LN649230">
    <property type="protein sequence ID" value="CEI60031.1"/>
    <property type="molecule type" value="Genomic_DNA"/>
</dbReference>